<dbReference type="Proteomes" id="UP000249375">
    <property type="component" value="Chromosome"/>
</dbReference>
<sequence length="294" mass="34281">MTKITIINYMNNKNISKEQIINKAIQNAINEFLKSLEKRNSGSARIDGEIPDVREYIKTFDNINSYDIYNTMIDEGLIKTYPIDKTINYIVRKYGLDNRQVRVSPINNGIVDVDIITIILRNTIDSNTLGDIKHDFQTCGYFNNQKPTQIHNTNYLFFCFEPKFSQDVTTMVRQNYRYLYHSSPKIFQDKVMRCGLIPKSKNTLFLYPDRTFLMVGDNLNSQQINVLKNVQTERNSNCNTLNQKETKEHILITIDVSKIPQDVKFYCDPLSHRAIFTNDNIPRHSIVNVEPFTL</sequence>
<protein>
    <submittedName>
        <fullName evidence="1">Uncharacterized protein</fullName>
    </submittedName>
</protein>
<proteinExistence type="predicted"/>
<reference evidence="1 2" key="1">
    <citation type="submission" date="2018-11" db="EMBL/GenBank/DDBJ databases">
        <authorList>
            <person name="Na S.W."/>
            <person name="Baik M."/>
        </authorList>
    </citation>
    <scope>NUCLEOTIDE SEQUENCE [LARGE SCALE GENOMIC DNA]</scope>
    <source>
        <strain evidence="1 2">E39</strain>
    </source>
</reference>
<organism evidence="1 2">
    <name type="scientific">Pseudoprevotella muciniphila</name>
    <dbReference type="NCBI Taxonomy" id="2133944"/>
    <lineage>
        <taxon>Bacteria</taxon>
        <taxon>Pseudomonadati</taxon>
        <taxon>Bacteroidota</taxon>
        <taxon>Bacteroidia</taxon>
        <taxon>Bacteroidales</taxon>
        <taxon>Prevotellaceae</taxon>
        <taxon>Pseudoprevotella</taxon>
    </lineage>
</organism>
<evidence type="ECO:0000313" key="1">
    <source>
        <dbReference type="EMBL" id="QFQ11756.1"/>
    </source>
</evidence>
<dbReference type="AlphaFoldDB" id="A0A5P8E4A0"/>
<evidence type="ECO:0000313" key="2">
    <source>
        <dbReference type="Proteomes" id="UP000249375"/>
    </source>
</evidence>
<keyword evidence="2" id="KW-1185">Reference proteome</keyword>
<dbReference type="EMBL" id="CP033459">
    <property type="protein sequence ID" value="QFQ11756.1"/>
    <property type="molecule type" value="Genomic_DNA"/>
</dbReference>
<gene>
    <name evidence="1" type="ORF">C7Y71_001230</name>
</gene>
<dbReference type="KEGG" id="alq:C7Y71_001230"/>
<accession>A0A5P8E4A0</accession>
<name>A0A5P8E4A0_9BACT</name>